<keyword evidence="8 13" id="KW-0312">Gluconeogenesis</keyword>
<dbReference type="InterPro" id="IPR013785">
    <property type="entry name" value="Aldolase_TIM"/>
</dbReference>
<accession>A0A6C0U3T7</accession>
<dbReference type="KEGG" id="kim:G3T16_05975"/>
<dbReference type="GO" id="GO:0006094">
    <property type="term" value="P:gluconeogenesis"/>
    <property type="evidence" value="ECO:0007669"/>
    <property type="project" value="UniProtKB-UniRule"/>
</dbReference>
<evidence type="ECO:0000256" key="5">
    <source>
        <dbReference type="ARBA" id="ARBA00011738"/>
    </source>
</evidence>
<evidence type="ECO:0000256" key="1">
    <source>
        <dbReference type="ARBA" id="ARBA00000474"/>
    </source>
</evidence>
<dbReference type="GO" id="GO:0006096">
    <property type="term" value="P:glycolytic process"/>
    <property type="evidence" value="ECO:0007669"/>
    <property type="project" value="UniProtKB-UniRule"/>
</dbReference>
<dbReference type="UniPathway" id="UPA00109">
    <property type="reaction ID" value="UER00189"/>
</dbReference>
<feature type="active site" description="Proton acceptor" evidence="13">
    <location>
        <position position="164"/>
    </location>
</feature>
<comment type="similarity">
    <text evidence="4 13 14">Belongs to the triosephosphate isomerase family.</text>
</comment>
<feature type="binding site" evidence="13">
    <location>
        <begin position="230"/>
        <end position="231"/>
    </location>
    <ligand>
        <name>substrate</name>
    </ligand>
</feature>
<evidence type="ECO:0000313" key="15">
    <source>
        <dbReference type="EMBL" id="QIB65015.1"/>
    </source>
</evidence>
<dbReference type="NCBIfam" id="TIGR00419">
    <property type="entry name" value="tim"/>
    <property type="match status" value="1"/>
</dbReference>
<feature type="active site" description="Electrophile" evidence="13">
    <location>
        <position position="94"/>
    </location>
</feature>
<keyword evidence="16" id="KW-1185">Reference proteome</keyword>
<reference evidence="15 16" key="1">
    <citation type="submission" date="2020-02" db="EMBL/GenBank/DDBJ databases">
        <title>Genome sequencing for Kineobactrum sp. M2.</title>
        <authorList>
            <person name="Park S.-J."/>
        </authorList>
    </citation>
    <scope>NUCLEOTIDE SEQUENCE [LARGE SCALE GENOMIC DNA]</scope>
    <source>
        <strain evidence="15 16">M2</strain>
    </source>
</reference>
<keyword evidence="10 13" id="KW-0324">Glycolysis</keyword>
<keyword evidence="11 13" id="KW-0413">Isomerase</keyword>
<evidence type="ECO:0000256" key="7">
    <source>
        <dbReference type="ARBA" id="ARBA00019397"/>
    </source>
</evidence>
<dbReference type="HAMAP" id="MF_00147_B">
    <property type="entry name" value="TIM_B"/>
    <property type="match status" value="1"/>
</dbReference>
<evidence type="ECO:0000256" key="6">
    <source>
        <dbReference type="ARBA" id="ARBA00011940"/>
    </source>
</evidence>
<dbReference type="PROSITE" id="PS51440">
    <property type="entry name" value="TIM_2"/>
    <property type="match status" value="1"/>
</dbReference>
<dbReference type="PANTHER" id="PTHR21139">
    <property type="entry name" value="TRIOSEPHOSPHATE ISOMERASE"/>
    <property type="match status" value="1"/>
</dbReference>
<evidence type="ECO:0000256" key="11">
    <source>
        <dbReference type="ARBA" id="ARBA00023235"/>
    </source>
</evidence>
<comment type="subcellular location">
    <subcellularLocation>
        <location evidence="13 14">Cytoplasm</location>
    </subcellularLocation>
</comment>
<comment type="function">
    <text evidence="12 13">Involved in the gluconeogenesis. Catalyzes stereospecifically the conversion of dihydroxyacetone phosphate (DHAP) to D-glyceraldehyde-3-phosphate (G3P).</text>
</comment>
<organism evidence="15 16">
    <name type="scientific">Kineobactrum salinum</name>
    <dbReference type="NCBI Taxonomy" id="2708301"/>
    <lineage>
        <taxon>Bacteria</taxon>
        <taxon>Pseudomonadati</taxon>
        <taxon>Pseudomonadota</taxon>
        <taxon>Gammaproteobacteria</taxon>
        <taxon>Cellvibrionales</taxon>
        <taxon>Halieaceae</taxon>
        <taxon>Kineobactrum</taxon>
    </lineage>
</organism>
<dbReference type="Proteomes" id="UP000477680">
    <property type="component" value="Chromosome"/>
</dbReference>
<feature type="binding site" evidence="13">
    <location>
        <position position="170"/>
    </location>
    <ligand>
        <name>substrate</name>
    </ligand>
</feature>
<dbReference type="AlphaFoldDB" id="A0A6C0U3T7"/>
<evidence type="ECO:0000256" key="2">
    <source>
        <dbReference type="ARBA" id="ARBA00004742"/>
    </source>
</evidence>
<protein>
    <recommendedName>
        <fullName evidence="7 13">Triosephosphate isomerase</fullName>
        <shortName evidence="13">TIM</shortName>
        <shortName evidence="13">TPI</shortName>
        <ecNumber evidence="6 13">5.3.1.1</ecNumber>
    </recommendedName>
    <alternativeName>
        <fullName evidence="13">Triose-phosphate isomerase</fullName>
    </alternativeName>
</protein>
<dbReference type="UniPathway" id="UPA00138"/>
<dbReference type="RefSeq" id="WP_163494262.1">
    <property type="nucleotide sequence ID" value="NZ_CP048711.1"/>
</dbReference>
<evidence type="ECO:0000256" key="12">
    <source>
        <dbReference type="ARBA" id="ARBA00055680"/>
    </source>
</evidence>
<evidence type="ECO:0000256" key="9">
    <source>
        <dbReference type="ARBA" id="ARBA00022490"/>
    </source>
</evidence>
<dbReference type="GO" id="GO:0004807">
    <property type="term" value="F:triose-phosphate isomerase activity"/>
    <property type="evidence" value="ECO:0007669"/>
    <property type="project" value="UniProtKB-UniRule"/>
</dbReference>
<proteinExistence type="inferred from homology"/>
<dbReference type="GO" id="GO:0019563">
    <property type="term" value="P:glycerol catabolic process"/>
    <property type="evidence" value="ECO:0007669"/>
    <property type="project" value="TreeGrafter"/>
</dbReference>
<sequence>MRRPLVMGNWKMHGSRASVGQLLDALIRPEQESAAEVVVCPAFVHLQQAVDVCEPSSIAVGAQDCSHMRSGAYTGEVSAGMLVDLGCRWVILGHSERRQYHAESDGLVAAKLAAALAAGLRVVLCVGETQEEREAGEAQLVVASQLHAALAEQASLTDIVIAYEPVWAIGTGLTATPEQAQQMHAFIRKELVQCEGVIPERVRLLYGGSVKAANASALFGQQDIDGALVGGASLDAEEFRQIIAAAG</sequence>
<dbReference type="InterPro" id="IPR035990">
    <property type="entry name" value="TIM_sf"/>
</dbReference>
<dbReference type="Pfam" id="PF00121">
    <property type="entry name" value="TIM"/>
    <property type="match status" value="1"/>
</dbReference>
<evidence type="ECO:0000256" key="13">
    <source>
        <dbReference type="HAMAP-Rule" id="MF_00147"/>
    </source>
</evidence>
<evidence type="ECO:0000256" key="8">
    <source>
        <dbReference type="ARBA" id="ARBA00022432"/>
    </source>
</evidence>
<dbReference type="EC" id="5.3.1.1" evidence="6 13"/>
<dbReference type="CDD" id="cd00311">
    <property type="entry name" value="TIM"/>
    <property type="match status" value="1"/>
</dbReference>
<dbReference type="PANTHER" id="PTHR21139:SF42">
    <property type="entry name" value="TRIOSEPHOSPHATE ISOMERASE"/>
    <property type="match status" value="1"/>
</dbReference>
<evidence type="ECO:0000256" key="14">
    <source>
        <dbReference type="RuleBase" id="RU363013"/>
    </source>
</evidence>
<dbReference type="EMBL" id="CP048711">
    <property type="protein sequence ID" value="QIB65015.1"/>
    <property type="molecule type" value="Genomic_DNA"/>
</dbReference>
<dbReference type="InterPro" id="IPR020861">
    <property type="entry name" value="Triosephosphate_isomerase_AS"/>
</dbReference>
<comment type="catalytic activity">
    <reaction evidence="1 13 14">
        <text>D-glyceraldehyde 3-phosphate = dihydroxyacetone phosphate</text>
        <dbReference type="Rhea" id="RHEA:18585"/>
        <dbReference type="ChEBI" id="CHEBI:57642"/>
        <dbReference type="ChEBI" id="CHEBI:59776"/>
        <dbReference type="EC" id="5.3.1.1"/>
    </reaction>
</comment>
<feature type="binding site" evidence="13">
    <location>
        <position position="209"/>
    </location>
    <ligand>
        <name>substrate</name>
    </ligand>
</feature>
<name>A0A6C0U3T7_9GAMM</name>
<evidence type="ECO:0000313" key="16">
    <source>
        <dbReference type="Proteomes" id="UP000477680"/>
    </source>
</evidence>
<evidence type="ECO:0000256" key="4">
    <source>
        <dbReference type="ARBA" id="ARBA00007422"/>
    </source>
</evidence>
<keyword evidence="9 13" id="KW-0963">Cytoplasm</keyword>
<gene>
    <name evidence="13" type="primary">tpiA</name>
    <name evidence="15" type="ORF">G3T16_05975</name>
</gene>
<feature type="binding site" evidence="13">
    <location>
        <begin position="9"/>
        <end position="11"/>
    </location>
    <ligand>
        <name>substrate</name>
    </ligand>
</feature>
<dbReference type="FunFam" id="3.20.20.70:FF:000020">
    <property type="entry name" value="Triosephosphate isomerase"/>
    <property type="match status" value="1"/>
</dbReference>
<dbReference type="InterPro" id="IPR022896">
    <property type="entry name" value="TrioseP_Isoase_bac/euk"/>
</dbReference>
<dbReference type="InterPro" id="IPR000652">
    <property type="entry name" value="Triosephosphate_isomerase"/>
</dbReference>
<dbReference type="SUPFAM" id="SSF51351">
    <property type="entry name" value="Triosephosphate isomerase (TIM)"/>
    <property type="match status" value="1"/>
</dbReference>
<comment type="pathway">
    <text evidence="2 13 14">Carbohydrate biosynthesis; gluconeogenesis.</text>
</comment>
<dbReference type="Gene3D" id="3.20.20.70">
    <property type="entry name" value="Aldolase class I"/>
    <property type="match status" value="1"/>
</dbReference>
<evidence type="ECO:0000256" key="10">
    <source>
        <dbReference type="ARBA" id="ARBA00023152"/>
    </source>
</evidence>
<dbReference type="PROSITE" id="PS00171">
    <property type="entry name" value="TIM_1"/>
    <property type="match status" value="1"/>
</dbReference>
<evidence type="ECO:0000256" key="3">
    <source>
        <dbReference type="ARBA" id="ARBA00004939"/>
    </source>
</evidence>
<dbReference type="GO" id="GO:0046166">
    <property type="term" value="P:glyceraldehyde-3-phosphate biosynthetic process"/>
    <property type="evidence" value="ECO:0007669"/>
    <property type="project" value="TreeGrafter"/>
</dbReference>
<comment type="subunit">
    <text evidence="5 13 14">Homodimer.</text>
</comment>
<comment type="pathway">
    <text evidence="3">Carbohydrate metabolism; erythritol degradation.</text>
</comment>
<comment type="pathway">
    <text evidence="13 14">Carbohydrate degradation; glycolysis; D-glyceraldehyde 3-phosphate from glycerone phosphate: step 1/1.</text>
</comment>
<dbReference type="GO" id="GO:0005829">
    <property type="term" value="C:cytosol"/>
    <property type="evidence" value="ECO:0007669"/>
    <property type="project" value="TreeGrafter"/>
</dbReference>